<feature type="region of interest" description="Disordered" evidence="9">
    <location>
        <begin position="1040"/>
        <end position="1065"/>
    </location>
</feature>
<evidence type="ECO:0000256" key="9">
    <source>
        <dbReference type="SAM" id="MobiDB-lite"/>
    </source>
</evidence>
<dbReference type="SUPFAM" id="SSF57756">
    <property type="entry name" value="Retrovirus zinc finger-like domains"/>
    <property type="match status" value="2"/>
</dbReference>
<accession>A0ABQ5HCL8</accession>
<dbReference type="EMBL" id="BQNB010019421">
    <property type="protein sequence ID" value="GJT85136.1"/>
    <property type="molecule type" value="Genomic_DNA"/>
</dbReference>
<dbReference type="Gene3D" id="4.10.60.10">
    <property type="entry name" value="Zinc finger, CCHC-type"/>
    <property type="match status" value="1"/>
</dbReference>
<dbReference type="InterPro" id="IPR041577">
    <property type="entry name" value="RT_RNaseH_2"/>
</dbReference>
<evidence type="ECO:0000256" key="6">
    <source>
        <dbReference type="ARBA" id="ARBA00023125"/>
    </source>
</evidence>
<keyword evidence="1" id="KW-0645">Protease</keyword>
<feature type="region of interest" description="Disordered" evidence="9">
    <location>
        <begin position="1246"/>
        <end position="1274"/>
    </location>
</feature>
<dbReference type="InterPro" id="IPR053134">
    <property type="entry name" value="RNA-dir_DNA_polymerase"/>
</dbReference>
<evidence type="ECO:0000259" key="10">
    <source>
        <dbReference type="PROSITE" id="PS50158"/>
    </source>
</evidence>
<dbReference type="Pfam" id="PF03732">
    <property type="entry name" value="Retrotrans_gag"/>
    <property type="match status" value="1"/>
</dbReference>
<dbReference type="Pfam" id="PF17919">
    <property type="entry name" value="RT_RNaseH_2"/>
    <property type="match status" value="1"/>
</dbReference>
<keyword evidence="2" id="KW-0064">Aspartyl protease</keyword>
<dbReference type="InterPro" id="IPR036875">
    <property type="entry name" value="Znf_CCHC_sf"/>
</dbReference>
<dbReference type="PROSITE" id="PS50878">
    <property type="entry name" value="RT_POL"/>
    <property type="match status" value="1"/>
</dbReference>
<dbReference type="InterPro" id="IPR043502">
    <property type="entry name" value="DNA/RNA_pol_sf"/>
</dbReference>
<keyword evidence="5" id="KW-0229">DNA integration</keyword>
<feature type="region of interest" description="Disordered" evidence="9">
    <location>
        <begin position="217"/>
        <end position="240"/>
    </location>
</feature>
<dbReference type="InterPro" id="IPR013103">
    <property type="entry name" value="RVT_2"/>
</dbReference>
<evidence type="ECO:0000256" key="2">
    <source>
        <dbReference type="ARBA" id="ARBA00022750"/>
    </source>
</evidence>
<keyword evidence="7" id="KW-0862">Zinc</keyword>
<dbReference type="SUPFAM" id="SSF56672">
    <property type="entry name" value="DNA/RNA polymerases"/>
    <property type="match status" value="2"/>
</dbReference>
<evidence type="ECO:0000256" key="3">
    <source>
        <dbReference type="ARBA" id="ARBA00022842"/>
    </source>
</evidence>
<dbReference type="Pfam" id="PF08284">
    <property type="entry name" value="RVP_2"/>
    <property type="match status" value="1"/>
</dbReference>
<feature type="domain" description="CCHC-type" evidence="10">
    <location>
        <begin position="245"/>
        <end position="258"/>
    </location>
</feature>
<evidence type="ECO:0000256" key="7">
    <source>
        <dbReference type="PROSITE-ProRule" id="PRU00047"/>
    </source>
</evidence>
<dbReference type="PANTHER" id="PTHR24559">
    <property type="entry name" value="TRANSPOSON TY3-I GAG-POL POLYPROTEIN"/>
    <property type="match status" value="1"/>
</dbReference>
<feature type="compositionally biased region" description="Basic and acidic residues" evidence="9">
    <location>
        <begin position="1247"/>
        <end position="1259"/>
    </location>
</feature>
<dbReference type="Pfam" id="PF00078">
    <property type="entry name" value="RVT_1"/>
    <property type="match status" value="1"/>
</dbReference>
<evidence type="ECO:0000256" key="8">
    <source>
        <dbReference type="SAM" id="Coils"/>
    </source>
</evidence>
<dbReference type="InterPro" id="IPR021109">
    <property type="entry name" value="Peptidase_aspartic_dom_sf"/>
</dbReference>
<reference evidence="12" key="2">
    <citation type="submission" date="2022-01" db="EMBL/GenBank/DDBJ databases">
        <authorList>
            <person name="Yamashiro T."/>
            <person name="Shiraishi A."/>
            <person name="Satake H."/>
            <person name="Nakayama K."/>
        </authorList>
    </citation>
    <scope>NUCLEOTIDE SEQUENCE</scope>
</reference>
<dbReference type="Gene3D" id="3.30.70.270">
    <property type="match status" value="2"/>
</dbReference>
<dbReference type="CDD" id="cd09272">
    <property type="entry name" value="RNase_HI_RT_Ty1"/>
    <property type="match status" value="1"/>
</dbReference>
<keyword evidence="12" id="KW-0808">Transferase</keyword>
<keyword evidence="13" id="KW-1185">Reference proteome</keyword>
<dbReference type="PROSITE" id="PS00141">
    <property type="entry name" value="ASP_PROTEASE"/>
    <property type="match status" value="1"/>
</dbReference>
<keyword evidence="8" id="KW-0175">Coiled coil</keyword>
<keyword evidence="12" id="KW-0695">RNA-directed DNA polymerase</keyword>
<proteinExistence type="predicted"/>
<keyword evidence="7" id="KW-0479">Metal-binding</keyword>
<sequence length="2182" mass="247814">MAPKRTTRSTTRIPPVTLALAATTTTSVTNAQLQAMIDEGVNTALAARDATRNGVDSHNLRTAARGTERVARECTYQDFIKCKLLYFKGIEGVVELTQWFERMETDVAYAMTWTELRKKMTDKYYPMNEMKKFEAELWNLKVIGTDVVKYNQHFQELALLCVRMFHEESDKIERYVGGLPDMIYGNIVASKPKTMQEAVEMATELMDKRVSTIAERQAENKRKNVGNANNTNNQKGTGSGQRPICFECGAQGHFKKECLKLKNRDNHGNQAGNNRAPARVYAVRNAGANPDNVVAGTFLLNNHYAYILFDTGADRSFVSTAFSSQIDIAPSTLDYYYDVKLADGRIIRLNTILKDCTLNLLNHPFDIDLMPVELGSFDAIIGMDWLSKYQAVIECAERIVRIPRGNETLIVHGDGTHIATKEVEDKSEKKRLEDVPIVQDFFEVFPEHFLGLPPIRQVEFQIDLVPGAAPVARAPYRLAPSEMKELSEQLKELSDKGFIRPCSSPWGAPVLFVKKKDGSFRMCIDYRDLNKLTVKNRYPLPRIDDLFDQLQGSSVYSKIDLRSGYHLLRVREEDIPKTTFITRYGHYEFQMMPFGLTNAPAVFMDLMNRVCKPYLDKFVIVFIDDILIYSKNKQEHEEHLKLILELLKKEELYAKFSKSKIESVKDWASPKSPTEIYQFLGLAGYYQRFIEGFSKISKPITKLTQKKVKFEWGDKKEAAFQLLKQKLCSAPILALSERSKDFIVYCDASKKGLGVVLISVRSQDLKTLFTDQYLCFVLTVLNTLAVLTKLAEVIENGNFFKPTTRVTTNEDRSSTSTTTIVPITTEEKLQKKNDVKARSMQETQKTQLKKMYENLSTPSSESLDLIFNRLLKIVSQLATLGENISQEDLNLKFLRKVKKSVSLSSNTTTQNVDFVSTPCSSTDAKPASVQVSTVSTYVSTASTNSASLSDETVYDFIVTQPNGSQVVYEDLEQIHNDDLGEMDLKWNLALLSMRARKFYKRTGRKITIEGGDTTGYDKSKVKCFNCHKLGHFARECRSPRNQDYRSRSQDNSNKSQESTKKTTVNVEDNSPTAMIAIDGAGFDWSFLADEEAPTNMAFMAFLILRIELNQSQFALANYKRGLACVEEQLAFYKKNKVAFTDQIVVLKRDASFKDSEINALKVQVENLKKKKESIKIKSLGLDSYNAVAPPPTGQFSPPTVNECVNKKSSSEVRKTPEALIIEDWVSDSEEDESEVRVVEKVQTNAEQVEKPRKTNEIPRNKNTSLNKPTSKKLGGGSQFKPKACFVCGSFIYLIKDCDFHEKRMAQKLVLNTVDKGNKGTSQREERPVWNSAMRENYENFSKSRRNSAPKAVMTKTGLVSISTGRPINIGCDKTFVNDGVNAVKSSACWTWRPNGNVIDHVSKDSRYVNILTMLIQQAGSRIFDSGCSRNMTRNKSYLTDYEDHDGGFVAFAGSTKGGKITEFMLPNENQVMLKILRKYNMYNFNLKNIVPSKGLTCLIVKAINDESNMWHRRLGHINFKTMNKLVKGNLVRGLPSKTFANDHTCVACQKGKQHKASYSGPKWLFDIDILTKSMNYHPVNVENKTNGNASLESTFDAGHVDKEKIHNQEYILLPLMETSSYIPSGSEKDESSLKDDAKKKDEAQEPPKKDDLNGPWEDTDANRTNRLNSVSTPVNYVSSFLPTENQESPQKQRNDFERWLEQDKEINTDPIDLLIPELKDTLNSQDAGIFGSTYDDEYVGAEADMNNLETTINVSQTRGMHKSHSEAGLITFINKQRRTNHKDYQNCLFACFLSQIEPKKVSQALQEESWVEAMLEELLQFKLLNDHRQEEGIDYDEVFAPVARIEAIRLFLAYASYMNFTVYQMDVKSAFLYGTIEEEVYVSQPLGFEDPAFPNKVYKVQKALYGLHQAPRAWYETLSTYLIKNGFRRGTKDKTLFIKKIKNDIILVQILDNSIGEITFFLRLQVKQRSDGIFLIQDKYVHDILQKFGYSSMKSANTPMETHKPLTKDKNGANIDVHLYRSMIGSLMYLTSSRPDIMFAVCGCSRFQVQPKISHMHAVKRIFRYLKGQPTLGLLYPKDSPLELIAYSDSDYAGASLDRKSTPRGFQFLDNESAICVVKNPISHSKTKHIEIRYHFIRDCYEKKLIEMTKIHTDNNVADLLTKAFDVTRFKYLIASIGMLNP</sequence>
<feature type="domain" description="CCHC-type" evidence="10">
    <location>
        <begin position="1022"/>
        <end position="1038"/>
    </location>
</feature>
<dbReference type="PANTHER" id="PTHR24559:SF427">
    <property type="entry name" value="RNA-DIRECTED DNA POLYMERASE"/>
    <property type="match status" value="1"/>
</dbReference>
<feature type="compositionally biased region" description="Basic and acidic residues" evidence="9">
    <location>
        <begin position="1626"/>
        <end position="1652"/>
    </location>
</feature>
<feature type="compositionally biased region" description="Polar residues" evidence="9">
    <location>
        <begin position="1049"/>
        <end position="1065"/>
    </location>
</feature>
<dbReference type="PROSITE" id="PS50158">
    <property type="entry name" value="ZF_CCHC"/>
    <property type="match status" value="2"/>
</dbReference>
<name>A0ABQ5HCL8_9ASTR</name>
<keyword evidence="3" id="KW-0460">Magnesium</keyword>
<keyword evidence="7" id="KW-0863">Zinc-finger</keyword>
<evidence type="ECO:0000256" key="5">
    <source>
        <dbReference type="ARBA" id="ARBA00022908"/>
    </source>
</evidence>
<dbReference type="Pfam" id="PF00098">
    <property type="entry name" value="zf-CCHC"/>
    <property type="match status" value="1"/>
</dbReference>
<gene>
    <name evidence="12" type="ORF">Tco_1066853</name>
</gene>
<dbReference type="InterPro" id="IPR000477">
    <property type="entry name" value="RT_dom"/>
</dbReference>
<protein>
    <submittedName>
        <fullName evidence="12">Reverse transcriptase domain-containing protein</fullName>
    </submittedName>
</protein>
<dbReference type="GO" id="GO:0003964">
    <property type="term" value="F:RNA-directed DNA polymerase activity"/>
    <property type="evidence" value="ECO:0007669"/>
    <property type="project" value="UniProtKB-KW"/>
</dbReference>
<dbReference type="InterPro" id="IPR001969">
    <property type="entry name" value="Aspartic_peptidase_AS"/>
</dbReference>
<feature type="domain" description="Reverse transcriptase" evidence="11">
    <location>
        <begin position="494"/>
        <end position="684"/>
    </location>
</feature>
<organism evidence="12 13">
    <name type="scientific">Tanacetum coccineum</name>
    <dbReference type="NCBI Taxonomy" id="301880"/>
    <lineage>
        <taxon>Eukaryota</taxon>
        <taxon>Viridiplantae</taxon>
        <taxon>Streptophyta</taxon>
        <taxon>Embryophyta</taxon>
        <taxon>Tracheophyta</taxon>
        <taxon>Spermatophyta</taxon>
        <taxon>Magnoliopsida</taxon>
        <taxon>eudicotyledons</taxon>
        <taxon>Gunneridae</taxon>
        <taxon>Pentapetalae</taxon>
        <taxon>asterids</taxon>
        <taxon>campanulids</taxon>
        <taxon>Asterales</taxon>
        <taxon>Asteraceae</taxon>
        <taxon>Asteroideae</taxon>
        <taxon>Anthemideae</taxon>
        <taxon>Anthemidinae</taxon>
        <taxon>Tanacetum</taxon>
    </lineage>
</organism>
<keyword evidence="12" id="KW-0548">Nucleotidyltransferase</keyword>
<dbReference type="InterPro" id="IPR005162">
    <property type="entry name" value="Retrotrans_gag_dom"/>
</dbReference>
<dbReference type="InterPro" id="IPR043128">
    <property type="entry name" value="Rev_trsase/Diguanyl_cyclase"/>
</dbReference>
<evidence type="ECO:0000256" key="1">
    <source>
        <dbReference type="ARBA" id="ARBA00022670"/>
    </source>
</evidence>
<dbReference type="Pfam" id="PF07727">
    <property type="entry name" value="RVT_2"/>
    <property type="match status" value="1"/>
</dbReference>
<dbReference type="InterPro" id="IPR025724">
    <property type="entry name" value="GAG-pre-integrase_dom"/>
</dbReference>
<evidence type="ECO:0000313" key="12">
    <source>
        <dbReference type="EMBL" id="GJT85136.1"/>
    </source>
</evidence>
<keyword evidence="6" id="KW-0238">DNA-binding</keyword>
<dbReference type="CDD" id="cd01647">
    <property type="entry name" value="RT_LTR"/>
    <property type="match status" value="1"/>
</dbReference>
<keyword evidence="4" id="KW-0694">RNA-binding</keyword>
<evidence type="ECO:0000256" key="4">
    <source>
        <dbReference type="ARBA" id="ARBA00022884"/>
    </source>
</evidence>
<evidence type="ECO:0000313" key="13">
    <source>
        <dbReference type="Proteomes" id="UP001151760"/>
    </source>
</evidence>
<comment type="caution">
    <text evidence="12">The sequence shown here is derived from an EMBL/GenBank/DDBJ whole genome shotgun (WGS) entry which is preliminary data.</text>
</comment>
<dbReference type="SUPFAM" id="SSF50630">
    <property type="entry name" value="Acid proteases"/>
    <property type="match status" value="1"/>
</dbReference>
<reference evidence="12" key="1">
    <citation type="journal article" date="2022" name="Int. J. Mol. Sci.">
        <title>Draft Genome of Tanacetum Coccineum: Genomic Comparison of Closely Related Tanacetum-Family Plants.</title>
        <authorList>
            <person name="Yamashiro T."/>
            <person name="Shiraishi A."/>
            <person name="Nakayama K."/>
            <person name="Satake H."/>
        </authorList>
    </citation>
    <scope>NUCLEOTIDE SEQUENCE</scope>
</reference>
<dbReference type="InterPro" id="IPR001878">
    <property type="entry name" value="Znf_CCHC"/>
</dbReference>
<dbReference type="Pfam" id="PF13976">
    <property type="entry name" value="gag_pre-integrs"/>
    <property type="match status" value="1"/>
</dbReference>
<feature type="region of interest" description="Disordered" evidence="9">
    <location>
        <begin position="1621"/>
        <end position="1670"/>
    </location>
</feature>
<dbReference type="Gene3D" id="3.10.10.10">
    <property type="entry name" value="HIV Type 1 Reverse Transcriptase, subunit A, domain 1"/>
    <property type="match status" value="1"/>
</dbReference>
<feature type="coiled-coil region" evidence="8">
    <location>
        <begin position="1115"/>
        <end position="1177"/>
    </location>
</feature>
<dbReference type="Proteomes" id="UP001151760">
    <property type="component" value="Unassembled WGS sequence"/>
</dbReference>
<evidence type="ECO:0000259" key="11">
    <source>
        <dbReference type="PROSITE" id="PS50878"/>
    </source>
</evidence>
<dbReference type="CDD" id="cd00303">
    <property type="entry name" value="retropepsin_like"/>
    <property type="match status" value="1"/>
</dbReference>
<dbReference type="Gene3D" id="2.40.70.10">
    <property type="entry name" value="Acid Proteases"/>
    <property type="match status" value="1"/>
</dbReference>
<keyword evidence="2" id="KW-0378">Hydrolase</keyword>
<feature type="compositionally biased region" description="Polar residues" evidence="9">
    <location>
        <begin position="226"/>
        <end position="236"/>
    </location>
</feature>
<dbReference type="SMART" id="SM00343">
    <property type="entry name" value="ZnF_C2HC"/>
    <property type="match status" value="2"/>
</dbReference>